<dbReference type="PIRSF" id="PIRSF007747">
    <property type="entry name" value="Ribosyl_Ptfrase"/>
    <property type="match status" value="1"/>
</dbReference>
<dbReference type="GeneID" id="115740736"/>
<dbReference type="PANTHER" id="PTHR31811:SF0">
    <property type="entry name" value="TRNA A64-2'-O-RIBOSYLPHOSPHATE TRANSFERASE"/>
    <property type="match status" value="1"/>
</dbReference>
<keyword evidence="3" id="KW-1185">Reference proteome</keyword>
<proteinExistence type="predicted"/>
<organism evidence="3 4">
    <name type="scientific">Rhodamnia argentea</name>
    <dbReference type="NCBI Taxonomy" id="178133"/>
    <lineage>
        <taxon>Eukaryota</taxon>
        <taxon>Viridiplantae</taxon>
        <taxon>Streptophyta</taxon>
        <taxon>Embryophyta</taxon>
        <taxon>Tracheophyta</taxon>
        <taxon>Spermatophyta</taxon>
        <taxon>Magnoliopsida</taxon>
        <taxon>eudicotyledons</taxon>
        <taxon>Gunneridae</taxon>
        <taxon>Pentapetalae</taxon>
        <taxon>rosids</taxon>
        <taxon>malvids</taxon>
        <taxon>Myrtales</taxon>
        <taxon>Myrtaceae</taxon>
        <taxon>Myrtoideae</taxon>
        <taxon>Myrteae</taxon>
        <taxon>Australasian group</taxon>
        <taxon>Rhodamnia</taxon>
    </lineage>
</organism>
<feature type="domain" description="Rit1 N-terminal" evidence="2">
    <location>
        <begin position="45"/>
        <end position="337"/>
    </location>
</feature>
<protein>
    <submittedName>
        <fullName evidence="4">tRNA A64-2'-O-ribosylphosphate transferase isoform X1</fullName>
    </submittedName>
</protein>
<dbReference type="RefSeq" id="XP_030530175.1">
    <property type="nucleotide sequence ID" value="XM_030674315.2"/>
</dbReference>
<evidence type="ECO:0000313" key="3">
    <source>
        <dbReference type="Proteomes" id="UP000827889"/>
    </source>
</evidence>
<dbReference type="GO" id="GO:0019988">
    <property type="term" value="P:charged-tRNA amino acid modification"/>
    <property type="evidence" value="ECO:0007669"/>
    <property type="project" value="InterPro"/>
</dbReference>
<reference evidence="4" key="1">
    <citation type="submission" date="2025-08" db="UniProtKB">
        <authorList>
            <consortium name="RefSeq"/>
        </authorList>
    </citation>
    <scope>IDENTIFICATION</scope>
    <source>
        <tissue evidence="4">Leaf</tissue>
    </source>
</reference>
<accession>A0A8B8P5P9</accession>
<evidence type="ECO:0000259" key="2">
    <source>
        <dbReference type="Pfam" id="PF17184"/>
    </source>
</evidence>
<dbReference type="Gene3D" id="3.90.190.10">
    <property type="entry name" value="Protein tyrosine phosphatase superfamily"/>
    <property type="match status" value="1"/>
</dbReference>
<name>A0A8B8P5P9_9MYRT</name>
<dbReference type="AlphaFoldDB" id="A0A8B8P5P9"/>
<sequence>MIAIVPFPLSEKPLGKSTTASKMEDDAEAAKQLKKLSIYSAARIIKRRDNSLYNALRSIYEDSIFVAEISQLWPSLPLVANLRCGLWYSSAFHATCYFKSTDGHTNNLSFNTSRLNLHVALLAGQKGGCIVIDSTRKGKRFPDSMSKTIPIWTCVMNRAIVNYRRKMCSDGLISKGGLDKSNQHENSEGQAPLDWDCSLHLPLWVSETERSTIEKRLESWTHQLEASGADISSIASCLRKPLRPLWVSQRTVIWLNEVPDHDSWDFTPIILVSASCSSGTAQHKTTSEFSWNYIAGAGDDEESWARGLSPSLFWENVYDIIESGPALCNRKVADIVEKHRVYLSQRGHTAPQVKVKGPKLPGSTCNLSCDEPPLASEMANAEVDPKSSHKNCPITWLGSTNLAMCSTQFSAEASGVDCILNCSHESISVSLQSTEACLHLPMLNSKQDRFSLLSNLQTAVNFARSNLSKGKTFLICCQNGEDISVCTCLAILMSLFDDQGTYDDGKSFSGTIVTKWEMRRRLVYICKFATNARPSRGNLKQVFNFLTGGGRASSDS</sequence>
<gene>
    <name evidence="4" type="primary">LOC115740736</name>
</gene>
<dbReference type="InterPro" id="IPR033421">
    <property type="entry name" value="Rit1_DUSP-like"/>
</dbReference>
<dbReference type="GO" id="GO:0043399">
    <property type="term" value="F:tRNA adenosine(64)-2'-O-ribosylphosphate transferase activity"/>
    <property type="evidence" value="ECO:0007669"/>
    <property type="project" value="InterPro"/>
</dbReference>
<dbReference type="Pfam" id="PF04179">
    <property type="entry name" value="Init_tRNA_PT"/>
    <property type="match status" value="1"/>
</dbReference>
<dbReference type="InterPro" id="IPR033449">
    <property type="entry name" value="Rit1_N"/>
</dbReference>
<evidence type="ECO:0000259" key="1">
    <source>
        <dbReference type="Pfam" id="PF04179"/>
    </source>
</evidence>
<evidence type="ECO:0000313" key="4">
    <source>
        <dbReference type="RefSeq" id="XP_030530175.1"/>
    </source>
</evidence>
<dbReference type="GO" id="GO:0005737">
    <property type="term" value="C:cytoplasm"/>
    <property type="evidence" value="ECO:0007669"/>
    <property type="project" value="TreeGrafter"/>
</dbReference>
<dbReference type="SUPFAM" id="SSF52799">
    <property type="entry name" value="(Phosphotyrosine protein) phosphatases II"/>
    <property type="match status" value="1"/>
</dbReference>
<dbReference type="KEGG" id="rarg:115740736"/>
<feature type="domain" description="Rit1 DUSP-like" evidence="1">
    <location>
        <begin position="437"/>
        <end position="546"/>
    </location>
</feature>
<dbReference type="Proteomes" id="UP000827889">
    <property type="component" value="Chromosome 4"/>
</dbReference>
<keyword evidence="4" id="KW-0808">Transferase</keyword>
<dbReference type="PANTHER" id="PTHR31811">
    <property type="entry name" value="TRNA A64-2'-O-RIBOSYLPHOSPHATE TRANSFERASE"/>
    <property type="match status" value="1"/>
</dbReference>
<dbReference type="InterPro" id="IPR007306">
    <property type="entry name" value="Rit1"/>
</dbReference>
<dbReference type="Pfam" id="PF17184">
    <property type="entry name" value="Rit1_C"/>
    <property type="match status" value="1"/>
</dbReference>
<dbReference type="OrthoDB" id="45256at2759"/>
<dbReference type="InterPro" id="IPR029021">
    <property type="entry name" value="Prot-tyrosine_phosphatase-like"/>
</dbReference>